<evidence type="ECO:0000256" key="3">
    <source>
        <dbReference type="ARBA" id="ARBA00022825"/>
    </source>
</evidence>
<dbReference type="OMA" id="CMPNITT"/>
<dbReference type="Bgee" id="ENSLOCG00000000028">
    <property type="expression patterns" value="Expressed in larva and 7 other cell types or tissues"/>
</dbReference>
<evidence type="ECO:0000313" key="7">
    <source>
        <dbReference type="Ensembl" id="ENSLOCP00000000032.1"/>
    </source>
</evidence>
<dbReference type="FunFam" id="2.40.10.10:FF:000057">
    <property type="entry name" value="Zgc:100868"/>
    <property type="match status" value="1"/>
</dbReference>
<dbReference type="AlphaFoldDB" id="W5LV75"/>
<dbReference type="InParanoid" id="W5LV75"/>
<dbReference type="eggNOG" id="KOG3627">
    <property type="taxonomic scope" value="Eukaryota"/>
</dbReference>
<evidence type="ECO:0000256" key="1">
    <source>
        <dbReference type="ARBA" id="ARBA00022670"/>
    </source>
</evidence>
<accession>W5LV75</accession>
<dbReference type="InterPro" id="IPR001254">
    <property type="entry name" value="Trypsin_dom"/>
</dbReference>
<evidence type="ECO:0000259" key="6">
    <source>
        <dbReference type="PROSITE" id="PS50240"/>
    </source>
</evidence>
<keyword evidence="1" id="KW-0645">Protease</keyword>
<dbReference type="InterPro" id="IPR043504">
    <property type="entry name" value="Peptidase_S1_PA_chymotrypsin"/>
</dbReference>
<dbReference type="PROSITE" id="PS00134">
    <property type="entry name" value="TRYPSIN_HIS"/>
    <property type="match status" value="1"/>
</dbReference>
<reference evidence="7" key="3">
    <citation type="submission" date="2025-09" db="UniProtKB">
        <authorList>
            <consortium name="Ensembl"/>
        </authorList>
    </citation>
    <scope>IDENTIFICATION</scope>
</reference>
<dbReference type="InterPro" id="IPR001314">
    <property type="entry name" value="Peptidase_S1A"/>
</dbReference>
<keyword evidence="2" id="KW-0378">Hydrolase</keyword>
<organism evidence="7 8">
    <name type="scientific">Lepisosteus oculatus</name>
    <name type="common">Spotted gar</name>
    <dbReference type="NCBI Taxonomy" id="7918"/>
    <lineage>
        <taxon>Eukaryota</taxon>
        <taxon>Metazoa</taxon>
        <taxon>Chordata</taxon>
        <taxon>Craniata</taxon>
        <taxon>Vertebrata</taxon>
        <taxon>Euteleostomi</taxon>
        <taxon>Actinopterygii</taxon>
        <taxon>Neopterygii</taxon>
        <taxon>Holostei</taxon>
        <taxon>Semionotiformes</taxon>
        <taxon>Lepisosteidae</taxon>
        <taxon>Lepisosteus</taxon>
    </lineage>
</organism>
<dbReference type="InterPro" id="IPR009003">
    <property type="entry name" value="Peptidase_S1_PA"/>
</dbReference>
<sequence>MALRGQLLSLLTLLLSVTESQAQTAPVCGQAVLNTRIVGGQSAQPGSWPWQASLRLNGGHTCGGTLINSQWVLTAAHCFGSPITPSQWTVYLGVTDTGSSTNTVSSKVLQIIRHPNYDSSTNNNDIALMKLNSSVSFNNYIQPVCLADTSSSFYNGTSCWVTGWGDTVEGGTTLPSTLQEVQLPIIGNRQCGCLNDVVFGANSVTGNMICAGVLEGGKDSCQGDGGGPLVCKQGSSWIQAGVVGFGEGCAQPSLPRVYTRVSQYKDWINEQVGSASVGFVTFTSNGTDPDSSFNCMPNITTKAPVTTPPFTPAAPVIIPVVCGWAVLSSRSVGDHSVQEGYWPWQASLH</sequence>
<dbReference type="PROSITE" id="PS50240">
    <property type="entry name" value="TRYPSIN_DOM"/>
    <property type="match status" value="1"/>
</dbReference>
<protein>
    <recommendedName>
        <fullName evidence="6">Peptidase S1 domain-containing protein</fullName>
    </recommendedName>
</protein>
<reference evidence="8" key="1">
    <citation type="submission" date="2011-12" db="EMBL/GenBank/DDBJ databases">
        <title>The Draft Genome of Lepisosteus oculatus.</title>
        <authorList>
            <consortium name="The Broad Institute Genome Assembly &amp; Analysis Group"/>
            <consortium name="Computational R&amp;D Group"/>
            <consortium name="and Sequencing Platform"/>
            <person name="Di Palma F."/>
            <person name="Alfoldi J."/>
            <person name="Johnson J."/>
            <person name="Berlin A."/>
            <person name="Gnerre S."/>
            <person name="Jaffe D."/>
            <person name="MacCallum I."/>
            <person name="Young S."/>
            <person name="Walker B.J."/>
            <person name="Lander E.S."/>
            <person name="Lindblad-Toh K."/>
        </authorList>
    </citation>
    <scope>NUCLEOTIDE SEQUENCE [LARGE SCALE GENOMIC DNA]</scope>
</reference>
<feature type="chain" id="PRO_5004866872" description="Peptidase S1 domain-containing protein" evidence="5">
    <location>
        <begin position="23"/>
        <end position="349"/>
    </location>
</feature>
<dbReference type="GeneTree" id="ENSGT00940000163009"/>
<dbReference type="PRINTS" id="PR00722">
    <property type="entry name" value="CHYMOTRYPSIN"/>
</dbReference>
<dbReference type="InterPro" id="IPR018114">
    <property type="entry name" value="TRYPSIN_HIS"/>
</dbReference>
<dbReference type="PANTHER" id="PTHR24252:SF7">
    <property type="entry name" value="HYALIN"/>
    <property type="match status" value="1"/>
</dbReference>
<dbReference type="GO" id="GO:0006508">
    <property type="term" value="P:proteolysis"/>
    <property type="evidence" value="ECO:0007669"/>
    <property type="project" value="UniProtKB-KW"/>
</dbReference>
<keyword evidence="3" id="KW-0720">Serine protease</keyword>
<dbReference type="SUPFAM" id="SSF50494">
    <property type="entry name" value="Trypsin-like serine proteases"/>
    <property type="match status" value="1"/>
</dbReference>
<evidence type="ECO:0000313" key="8">
    <source>
        <dbReference type="Proteomes" id="UP000018468"/>
    </source>
</evidence>
<proteinExistence type="predicted"/>
<keyword evidence="5" id="KW-0732">Signal</keyword>
<keyword evidence="8" id="KW-1185">Reference proteome</keyword>
<dbReference type="GO" id="GO:0004252">
    <property type="term" value="F:serine-type endopeptidase activity"/>
    <property type="evidence" value="ECO:0007669"/>
    <property type="project" value="InterPro"/>
</dbReference>
<dbReference type="Gene3D" id="2.40.10.10">
    <property type="entry name" value="Trypsin-like serine proteases"/>
    <property type="match status" value="1"/>
</dbReference>
<dbReference type="Pfam" id="PF00089">
    <property type="entry name" value="Trypsin"/>
    <property type="match status" value="1"/>
</dbReference>
<evidence type="ECO:0000256" key="5">
    <source>
        <dbReference type="SAM" id="SignalP"/>
    </source>
</evidence>
<dbReference type="Proteomes" id="UP000018468">
    <property type="component" value="Unassembled WGS sequence"/>
</dbReference>
<feature type="signal peptide" evidence="5">
    <location>
        <begin position="1"/>
        <end position="22"/>
    </location>
</feature>
<feature type="domain" description="Peptidase S1" evidence="6">
    <location>
        <begin position="37"/>
        <end position="273"/>
    </location>
</feature>
<dbReference type="Ensembl" id="ENSLOCT00000000032.1">
    <property type="protein sequence ID" value="ENSLOCP00000000032.1"/>
    <property type="gene ID" value="ENSLOCG00000000028.1"/>
</dbReference>
<evidence type="ECO:0000256" key="4">
    <source>
        <dbReference type="ARBA" id="ARBA00023157"/>
    </source>
</evidence>
<dbReference type="GO" id="GO:0008236">
    <property type="term" value="F:serine-type peptidase activity"/>
    <property type="evidence" value="ECO:0000318"/>
    <property type="project" value="GO_Central"/>
</dbReference>
<dbReference type="SMART" id="SM00020">
    <property type="entry name" value="Tryp_SPc"/>
    <property type="match status" value="1"/>
</dbReference>
<dbReference type="PANTHER" id="PTHR24252">
    <property type="entry name" value="ACROSIN-RELATED"/>
    <property type="match status" value="1"/>
</dbReference>
<dbReference type="CDD" id="cd00190">
    <property type="entry name" value="Tryp_SPc"/>
    <property type="match status" value="1"/>
</dbReference>
<reference evidence="7" key="2">
    <citation type="submission" date="2025-08" db="UniProtKB">
        <authorList>
            <consortium name="Ensembl"/>
        </authorList>
    </citation>
    <scope>IDENTIFICATION</scope>
</reference>
<dbReference type="HOGENOM" id="CLU_006842_0_4_1"/>
<keyword evidence="4" id="KW-1015">Disulfide bond</keyword>
<dbReference type="STRING" id="7918.ENSLOCP00000000032"/>
<evidence type="ECO:0000256" key="2">
    <source>
        <dbReference type="ARBA" id="ARBA00022801"/>
    </source>
</evidence>
<name>W5LV75_LEPOC</name>